<dbReference type="PROSITE" id="PS01156">
    <property type="entry name" value="TONB_DEPENDENT_REC_2"/>
    <property type="match status" value="1"/>
</dbReference>
<dbReference type="CDD" id="cd01347">
    <property type="entry name" value="ligand_gated_channel"/>
    <property type="match status" value="1"/>
</dbReference>
<dbReference type="InterPro" id="IPR036942">
    <property type="entry name" value="Beta-barrel_TonB_sf"/>
</dbReference>
<dbReference type="GO" id="GO:0030246">
    <property type="term" value="F:carbohydrate binding"/>
    <property type="evidence" value="ECO:0007669"/>
    <property type="project" value="InterPro"/>
</dbReference>
<keyword evidence="12" id="KW-0675">Receptor</keyword>
<evidence type="ECO:0000256" key="3">
    <source>
        <dbReference type="ARBA" id="ARBA00022448"/>
    </source>
</evidence>
<feature type="domain" description="TonB-dependent receptor-like beta-barrel" evidence="17">
    <location>
        <begin position="383"/>
        <end position="780"/>
    </location>
</feature>
<evidence type="ECO:0000259" key="17">
    <source>
        <dbReference type="Pfam" id="PF00593"/>
    </source>
</evidence>
<evidence type="ECO:0000313" key="19">
    <source>
        <dbReference type="EMBL" id="SEA98357.1"/>
    </source>
</evidence>
<keyword evidence="10 15" id="KW-0798">TonB box</keyword>
<feature type="chain" id="PRO_5011519084" evidence="16">
    <location>
        <begin position="21"/>
        <end position="808"/>
    </location>
</feature>
<dbReference type="Pfam" id="PF00593">
    <property type="entry name" value="TonB_dep_Rec_b-barrel"/>
    <property type="match status" value="1"/>
</dbReference>
<dbReference type="AlphaFoldDB" id="A0A1H4FMR8"/>
<keyword evidence="11 14" id="KW-0472">Membrane</keyword>
<dbReference type="InterPro" id="IPR012910">
    <property type="entry name" value="Plug_dom"/>
</dbReference>
<dbReference type="PANTHER" id="PTHR32552:SF68">
    <property type="entry name" value="FERRICHROME OUTER MEMBRANE TRANSPORTER_PHAGE RECEPTOR"/>
    <property type="match status" value="1"/>
</dbReference>
<evidence type="ECO:0000256" key="2">
    <source>
        <dbReference type="ARBA" id="ARBA00009810"/>
    </source>
</evidence>
<dbReference type="GO" id="GO:0015344">
    <property type="term" value="F:siderophore uptake transmembrane transporter activity"/>
    <property type="evidence" value="ECO:0007669"/>
    <property type="project" value="TreeGrafter"/>
</dbReference>
<dbReference type="InterPro" id="IPR010917">
    <property type="entry name" value="TonB_rcpt_CS"/>
</dbReference>
<name>A0A1H4FMR8_9BACT</name>
<evidence type="ECO:0000256" key="9">
    <source>
        <dbReference type="ARBA" id="ARBA00023065"/>
    </source>
</evidence>
<evidence type="ECO:0000256" key="14">
    <source>
        <dbReference type="PROSITE-ProRule" id="PRU01360"/>
    </source>
</evidence>
<dbReference type="GO" id="GO:0038023">
    <property type="term" value="F:signaling receptor activity"/>
    <property type="evidence" value="ECO:0007669"/>
    <property type="project" value="InterPro"/>
</dbReference>
<evidence type="ECO:0000256" key="15">
    <source>
        <dbReference type="RuleBase" id="RU003357"/>
    </source>
</evidence>
<feature type="signal peptide" evidence="16">
    <location>
        <begin position="1"/>
        <end position="20"/>
    </location>
</feature>
<dbReference type="SUPFAM" id="SSF49452">
    <property type="entry name" value="Starch-binding domain-like"/>
    <property type="match status" value="1"/>
</dbReference>
<evidence type="ECO:0000256" key="11">
    <source>
        <dbReference type="ARBA" id="ARBA00023136"/>
    </source>
</evidence>
<proteinExistence type="inferred from homology"/>
<dbReference type="Proteomes" id="UP000199656">
    <property type="component" value="Unassembled WGS sequence"/>
</dbReference>
<evidence type="ECO:0000259" key="18">
    <source>
        <dbReference type="Pfam" id="PF07715"/>
    </source>
</evidence>
<comment type="similarity">
    <text evidence="2 14 15">Belongs to the TonB-dependent receptor family.</text>
</comment>
<feature type="domain" description="TonB-dependent receptor plug" evidence="18">
    <location>
        <begin position="137"/>
        <end position="230"/>
    </location>
</feature>
<dbReference type="InterPro" id="IPR013784">
    <property type="entry name" value="Carb-bd-like_fold"/>
</dbReference>
<dbReference type="Gene3D" id="2.170.130.10">
    <property type="entry name" value="TonB-dependent receptor, plug domain"/>
    <property type="match status" value="1"/>
</dbReference>
<dbReference type="Pfam" id="PF07715">
    <property type="entry name" value="Plug"/>
    <property type="match status" value="1"/>
</dbReference>
<dbReference type="RefSeq" id="WP_089764472.1">
    <property type="nucleotide sequence ID" value="NZ_BKAT01000007.1"/>
</dbReference>
<dbReference type="PANTHER" id="PTHR32552">
    <property type="entry name" value="FERRICHROME IRON RECEPTOR-RELATED"/>
    <property type="match status" value="1"/>
</dbReference>
<dbReference type="Gene3D" id="2.60.40.1120">
    <property type="entry name" value="Carboxypeptidase-like, regulatory domain"/>
    <property type="match status" value="1"/>
</dbReference>
<evidence type="ECO:0000256" key="13">
    <source>
        <dbReference type="ARBA" id="ARBA00023237"/>
    </source>
</evidence>
<evidence type="ECO:0000256" key="6">
    <source>
        <dbReference type="ARBA" id="ARBA00022692"/>
    </source>
</evidence>
<dbReference type="InterPro" id="IPR000531">
    <property type="entry name" value="Beta-barrel_TonB"/>
</dbReference>
<evidence type="ECO:0000256" key="16">
    <source>
        <dbReference type="SAM" id="SignalP"/>
    </source>
</evidence>
<dbReference type="NCBIfam" id="TIGR01783">
    <property type="entry name" value="TonB-siderophor"/>
    <property type="match status" value="1"/>
</dbReference>
<keyword evidence="8" id="KW-0408">Iron</keyword>
<keyword evidence="6 14" id="KW-0812">Transmembrane</keyword>
<keyword evidence="13 14" id="KW-0998">Cell outer membrane</keyword>
<dbReference type="OrthoDB" id="9758472at2"/>
<keyword evidence="4 14" id="KW-1134">Transmembrane beta strand</keyword>
<dbReference type="EMBL" id="FNRL01000026">
    <property type="protein sequence ID" value="SEA98357.1"/>
    <property type="molecule type" value="Genomic_DNA"/>
</dbReference>
<evidence type="ECO:0000256" key="8">
    <source>
        <dbReference type="ARBA" id="ARBA00023004"/>
    </source>
</evidence>
<keyword evidence="7 16" id="KW-0732">Signal</keyword>
<dbReference type="PROSITE" id="PS52016">
    <property type="entry name" value="TONB_DEPENDENT_REC_3"/>
    <property type="match status" value="1"/>
</dbReference>
<keyword evidence="3 14" id="KW-0813">Transport</keyword>
<evidence type="ECO:0000256" key="12">
    <source>
        <dbReference type="ARBA" id="ARBA00023170"/>
    </source>
</evidence>
<dbReference type="STRING" id="408074.SAMN05660909_04533"/>
<accession>A0A1H4FMR8</accession>
<dbReference type="SUPFAM" id="SSF56935">
    <property type="entry name" value="Porins"/>
    <property type="match status" value="1"/>
</dbReference>
<evidence type="ECO:0000256" key="1">
    <source>
        <dbReference type="ARBA" id="ARBA00004571"/>
    </source>
</evidence>
<dbReference type="InterPro" id="IPR039426">
    <property type="entry name" value="TonB-dep_rcpt-like"/>
</dbReference>
<dbReference type="GO" id="GO:0015891">
    <property type="term" value="P:siderophore transport"/>
    <property type="evidence" value="ECO:0007669"/>
    <property type="project" value="InterPro"/>
</dbReference>
<evidence type="ECO:0000256" key="5">
    <source>
        <dbReference type="ARBA" id="ARBA00022496"/>
    </source>
</evidence>
<keyword evidence="20" id="KW-1185">Reference proteome</keyword>
<dbReference type="InterPro" id="IPR037066">
    <property type="entry name" value="Plug_dom_sf"/>
</dbReference>
<comment type="subcellular location">
    <subcellularLocation>
        <location evidence="1 14">Cell outer membrane</location>
        <topology evidence="1 14">Multi-pass membrane protein</topology>
    </subcellularLocation>
</comment>
<organism evidence="19 20">
    <name type="scientific">Chitinophaga terrae</name>
    <name type="common">ex Kim and Jung 2007</name>
    <dbReference type="NCBI Taxonomy" id="408074"/>
    <lineage>
        <taxon>Bacteria</taxon>
        <taxon>Pseudomonadati</taxon>
        <taxon>Bacteroidota</taxon>
        <taxon>Chitinophagia</taxon>
        <taxon>Chitinophagales</taxon>
        <taxon>Chitinophagaceae</taxon>
        <taxon>Chitinophaga</taxon>
    </lineage>
</organism>
<evidence type="ECO:0000256" key="10">
    <source>
        <dbReference type="ARBA" id="ARBA00023077"/>
    </source>
</evidence>
<dbReference type="GO" id="GO:0009279">
    <property type="term" value="C:cell outer membrane"/>
    <property type="evidence" value="ECO:0007669"/>
    <property type="project" value="UniProtKB-SubCell"/>
</dbReference>
<gene>
    <name evidence="19" type="ORF">SAMN05660909_04533</name>
</gene>
<dbReference type="Pfam" id="PF13715">
    <property type="entry name" value="CarbopepD_reg_2"/>
    <property type="match status" value="1"/>
</dbReference>
<keyword evidence="9" id="KW-0406">Ion transport</keyword>
<evidence type="ECO:0000256" key="4">
    <source>
        <dbReference type="ARBA" id="ARBA00022452"/>
    </source>
</evidence>
<protein>
    <submittedName>
        <fullName evidence="19">Iron complex outermembrane recepter protein</fullName>
    </submittedName>
</protein>
<dbReference type="Gene3D" id="2.40.170.20">
    <property type="entry name" value="TonB-dependent receptor, beta-barrel domain"/>
    <property type="match status" value="1"/>
</dbReference>
<reference evidence="20" key="1">
    <citation type="submission" date="2016-10" db="EMBL/GenBank/DDBJ databases">
        <authorList>
            <person name="Varghese N."/>
            <person name="Submissions S."/>
        </authorList>
    </citation>
    <scope>NUCLEOTIDE SEQUENCE [LARGE SCALE GENOMIC DNA]</scope>
    <source>
        <strain evidence="20">DSM 23920</strain>
    </source>
</reference>
<sequence>MGKFFTSVLLFFTFTTAAWAQSNNGTIRGKVTTSDGAAAGFVTVQIKQNSRGTVSDEKGNFIFRRVTPGEHTIEVSFVGYEPLSQVVTVRPNETTEVTLHLQVSNTQLSEVQVIGGRNKLANKESEQVAKLPLKYLENPQVYNVINKDVLKQQVVSNFDDALKNAPGVNKLWSSTGRPGDGAGYFSMRGFSVQPTMVNGVAGVSNASIDPADLERIEVIKGPSGTLFGSSLVSFGGLINLVTKKPYDAFGGEISYTGGGFGLNRITADFNTPLNKDKTVLLRTNAAYHSENSFQDAGFKRSFFLAPSLTYKVNDRLTFNVNTEFFTGESTNTLMIFLNRGRQLIAKNPSELGMDYNRSFTSNDITYKNPTVNLFGQAVYKLSDKWTSQTNISRSIRKSNGYFSYVMFLDAGVAPNDTLLSRFVYHQNSTTTATDVQQNFIGDFRIGSLRNRVVMGLDFLSLDTRNDNSPYLLFDNVSAVNKLDPRYGMLNRQAVDAKLAASTDPGTHNRAINYTYSAYISDVLNITDKLAAMASLRVDHFVNRPTQDYTTSTKGTDDYSQTAVSPKFGLTYEIVKNKLSLFANYMNGFSNVAPVVQPLPELSGNFKPQQANQVEGGVKADLLNNRLTLTASYYNILVKNMTRGASIVKDGTTYNYTIQDGSQRSKGVEFDLIANPIAGLSVVAGYGYNDSKMVDADPDVEGLRPVSAGPQHLANWWLSYTLPKGAVHGLGIGFGGNYASENIITNTTTTGKFTLPSYTILNASVYYQVKSYRLALKLDNLTNKEYFGGWSTVEKQMPRRLSANVTFAF</sequence>
<evidence type="ECO:0000313" key="20">
    <source>
        <dbReference type="Proteomes" id="UP000199656"/>
    </source>
</evidence>
<keyword evidence="5" id="KW-0410">Iron transport</keyword>
<dbReference type="InterPro" id="IPR010105">
    <property type="entry name" value="TonB_sidphr_rcpt"/>
</dbReference>
<evidence type="ECO:0000256" key="7">
    <source>
        <dbReference type="ARBA" id="ARBA00022729"/>
    </source>
</evidence>